<gene>
    <name evidence="1" type="ORF">Amon02_000171200</name>
</gene>
<dbReference type="EMBL" id="BSXS01000882">
    <property type="protein sequence ID" value="GME74275.1"/>
    <property type="molecule type" value="Genomic_DNA"/>
</dbReference>
<dbReference type="Proteomes" id="UP001165064">
    <property type="component" value="Unassembled WGS sequence"/>
</dbReference>
<organism evidence="1 2">
    <name type="scientific">Ambrosiozyma monospora</name>
    <name type="common">Yeast</name>
    <name type="synonym">Endomycopsis monosporus</name>
    <dbReference type="NCBI Taxonomy" id="43982"/>
    <lineage>
        <taxon>Eukaryota</taxon>
        <taxon>Fungi</taxon>
        <taxon>Dikarya</taxon>
        <taxon>Ascomycota</taxon>
        <taxon>Saccharomycotina</taxon>
        <taxon>Pichiomycetes</taxon>
        <taxon>Pichiales</taxon>
        <taxon>Pichiaceae</taxon>
        <taxon>Ambrosiozyma</taxon>
    </lineage>
</organism>
<comment type="caution">
    <text evidence="1">The sequence shown here is derived from an EMBL/GenBank/DDBJ whole genome shotgun (WGS) entry which is preliminary data.</text>
</comment>
<accession>A0ACB5SVG8</accession>
<evidence type="ECO:0000313" key="2">
    <source>
        <dbReference type="Proteomes" id="UP001165064"/>
    </source>
</evidence>
<protein>
    <submittedName>
        <fullName evidence="1">Unnamed protein product</fullName>
    </submittedName>
</protein>
<sequence length="284" mass="32451">MPVSTSKSNYTYMDDIFHSGLLSDVEIKAFGTSYKVHKSFKLLLRRLYCIQDAEKEKEIPAQMIATAGFFQVDEKSLLTDWKENDVSMHFAIALLNLVSGQNYGDEGTQLIKKSTNYLLENGWQAGYESWRGIKPSLIAEIVNTQEFFVPNEFEKIMFSVRILRDLTADEDEIELAIKRFRQDFSFFTLTYGQQRVLLSQELRNGKRVFGLSSFSKAALITSVAHYSGVLYKSSPIPTYSLQISQLKYYYRDNTSDLSLDGSTSIPSFRFSTVLDVKLSKELLS</sequence>
<proteinExistence type="predicted"/>
<evidence type="ECO:0000313" key="1">
    <source>
        <dbReference type="EMBL" id="GME74275.1"/>
    </source>
</evidence>
<reference evidence="1" key="1">
    <citation type="submission" date="2023-04" db="EMBL/GenBank/DDBJ databases">
        <title>Ambrosiozyma monospora NBRC 10751.</title>
        <authorList>
            <person name="Ichikawa N."/>
            <person name="Sato H."/>
            <person name="Tonouchi N."/>
        </authorList>
    </citation>
    <scope>NUCLEOTIDE SEQUENCE</scope>
    <source>
        <strain evidence="1">NBRC 10751</strain>
    </source>
</reference>
<name>A0ACB5SVG8_AMBMO</name>
<keyword evidence="2" id="KW-1185">Reference proteome</keyword>